<gene>
    <name evidence="5" type="ORF">MNB_ARC-1_1203</name>
</gene>
<protein>
    <submittedName>
        <fullName evidence="5">Oligopeptide ABC transporter, periplasmic oligopeptide-binding protein OppA (TC 3.A.1.5.1)</fullName>
    </submittedName>
</protein>
<evidence type="ECO:0000259" key="4">
    <source>
        <dbReference type="Pfam" id="PF00496"/>
    </source>
</evidence>
<feature type="domain" description="Solute-binding protein family 5" evidence="4">
    <location>
        <begin position="62"/>
        <end position="417"/>
    </location>
</feature>
<dbReference type="EMBL" id="UOYO01000048">
    <property type="protein sequence ID" value="VAY88315.1"/>
    <property type="molecule type" value="Genomic_DNA"/>
</dbReference>
<dbReference type="InterPro" id="IPR000914">
    <property type="entry name" value="SBP_5_dom"/>
</dbReference>
<dbReference type="Gene3D" id="3.90.76.10">
    <property type="entry name" value="Dipeptide-binding Protein, Domain 1"/>
    <property type="match status" value="1"/>
</dbReference>
<dbReference type="SUPFAM" id="SSF53850">
    <property type="entry name" value="Periplasmic binding protein-like II"/>
    <property type="match status" value="1"/>
</dbReference>
<accession>A0A3B1EAC4</accession>
<dbReference type="GO" id="GO:0042597">
    <property type="term" value="C:periplasmic space"/>
    <property type="evidence" value="ECO:0007669"/>
    <property type="project" value="UniProtKB-ARBA"/>
</dbReference>
<dbReference type="PANTHER" id="PTHR30290">
    <property type="entry name" value="PERIPLASMIC BINDING COMPONENT OF ABC TRANSPORTER"/>
    <property type="match status" value="1"/>
</dbReference>
<reference evidence="5" key="1">
    <citation type="submission" date="2018-10" db="EMBL/GenBank/DDBJ databases">
        <authorList>
            <person name="Aoki K."/>
        </authorList>
    </citation>
    <scope>NUCLEOTIDE SEQUENCE</scope>
</reference>
<evidence type="ECO:0000256" key="2">
    <source>
        <dbReference type="ARBA" id="ARBA00022448"/>
    </source>
</evidence>
<dbReference type="PIRSF" id="PIRSF002741">
    <property type="entry name" value="MppA"/>
    <property type="match status" value="1"/>
</dbReference>
<dbReference type="InterPro" id="IPR039424">
    <property type="entry name" value="SBP_5"/>
</dbReference>
<proteinExistence type="inferred from homology"/>
<evidence type="ECO:0000256" key="1">
    <source>
        <dbReference type="ARBA" id="ARBA00005695"/>
    </source>
</evidence>
<dbReference type="Gene3D" id="3.40.190.10">
    <property type="entry name" value="Periplasmic binding protein-like II"/>
    <property type="match status" value="1"/>
</dbReference>
<keyword evidence="3" id="KW-0732">Signal</keyword>
<keyword evidence="2" id="KW-0813">Transport</keyword>
<name>A0A3B1EAC4_9ZZZZ</name>
<dbReference type="AlphaFoldDB" id="A0A3B1EAC4"/>
<sequence>MYIFFIFVLFSTLLNSSTLKLSISSNPSRINPILSTDSASREISQWIFNGLFKYDKNGNIICDLAKSYYFKTTTKLIVRLKKYVKWHDNHHLTADDVIFTYKTINSSTIFTPLKSDFKMIKNIRKLDNFTIEINYKKPYFKALEIWMVGLLPKHLLKNEKDLMTSSFNKHPIGTGSYQLKQLTISSDIILKANDDYFDGRPKIDTITYKFMPDTTTSFYNLKQKQLDIGGLTPIQIDRQIDDKFKQDFKICEKSSFGYTYMGFNLKRDKFKDIKIRQALNLGINRQELVDILFFGHGKICTGPFLPNTFAFNKNIQAPKQNIKQAKQLLKQMGYDNNNPFEFEVITNVNNSIRVNAAQILQYQLSFIGVNMKIRVMEWQAFLNTIITPRNFDAIILGWRLSLMPDAKPLWHSSSDKKGGFNLVGYVNKDVDSLIEQGESTIDKKELGKIYKQIFTKISDDLPYLFLYIPNSITAINNNIQNVSSSIVGITHNQKDWIKK</sequence>
<dbReference type="Pfam" id="PF00496">
    <property type="entry name" value="SBP_bac_5"/>
    <property type="match status" value="1"/>
</dbReference>
<evidence type="ECO:0000313" key="5">
    <source>
        <dbReference type="EMBL" id="VAY88315.1"/>
    </source>
</evidence>
<dbReference type="CDD" id="cd08514">
    <property type="entry name" value="PBP2_AppA_like"/>
    <property type="match status" value="1"/>
</dbReference>
<dbReference type="GO" id="GO:0015833">
    <property type="term" value="P:peptide transport"/>
    <property type="evidence" value="ECO:0007669"/>
    <property type="project" value="TreeGrafter"/>
</dbReference>
<dbReference type="GO" id="GO:0043190">
    <property type="term" value="C:ATP-binding cassette (ABC) transporter complex"/>
    <property type="evidence" value="ECO:0007669"/>
    <property type="project" value="InterPro"/>
</dbReference>
<dbReference type="PANTHER" id="PTHR30290:SF9">
    <property type="entry name" value="OLIGOPEPTIDE-BINDING PROTEIN APPA"/>
    <property type="match status" value="1"/>
</dbReference>
<dbReference type="InterPro" id="IPR030678">
    <property type="entry name" value="Peptide/Ni-bd"/>
</dbReference>
<evidence type="ECO:0000256" key="3">
    <source>
        <dbReference type="ARBA" id="ARBA00022729"/>
    </source>
</evidence>
<comment type="similarity">
    <text evidence="1">Belongs to the bacterial solute-binding protein 5 family.</text>
</comment>
<organism evidence="5">
    <name type="scientific">hydrothermal vent metagenome</name>
    <dbReference type="NCBI Taxonomy" id="652676"/>
    <lineage>
        <taxon>unclassified sequences</taxon>
        <taxon>metagenomes</taxon>
        <taxon>ecological metagenomes</taxon>
    </lineage>
</organism>
<dbReference type="Gene3D" id="3.10.105.10">
    <property type="entry name" value="Dipeptide-binding Protein, Domain 3"/>
    <property type="match status" value="1"/>
</dbReference>
<dbReference type="GO" id="GO:1904680">
    <property type="term" value="F:peptide transmembrane transporter activity"/>
    <property type="evidence" value="ECO:0007669"/>
    <property type="project" value="TreeGrafter"/>
</dbReference>